<name>A0A9P6ZL96_9AGAM</name>
<dbReference type="AlphaFoldDB" id="A0A9P6ZL96"/>
<dbReference type="Proteomes" id="UP000714275">
    <property type="component" value="Unassembled WGS sequence"/>
</dbReference>
<dbReference type="OrthoDB" id="2689709at2759"/>
<protein>
    <submittedName>
        <fullName evidence="1">Uncharacterized protein</fullName>
    </submittedName>
</protein>
<gene>
    <name evidence="1" type="ORF">EV702DRAFT_1034691</name>
</gene>
<evidence type="ECO:0000313" key="1">
    <source>
        <dbReference type="EMBL" id="KAG1770333.1"/>
    </source>
</evidence>
<proteinExistence type="predicted"/>
<reference evidence="1" key="1">
    <citation type="journal article" date="2020" name="New Phytol.">
        <title>Comparative genomics reveals dynamic genome evolution in host specialist ectomycorrhizal fungi.</title>
        <authorList>
            <person name="Lofgren L.A."/>
            <person name="Nguyen N.H."/>
            <person name="Vilgalys R."/>
            <person name="Ruytinx J."/>
            <person name="Liao H.L."/>
            <person name="Branco S."/>
            <person name="Kuo A."/>
            <person name="LaButti K."/>
            <person name="Lipzen A."/>
            <person name="Andreopoulos W."/>
            <person name="Pangilinan J."/>
            <person name="Riley R."/>
            <person name="Hundley H."/>
            <person name="Na H."/>
            <person name="Barry K."/>
            <person name="Grigoriev I.V."/>
            <person name="Stajich J.E."/>
            <person name="Kennedy P.G."/>
        </authorList>
    </citation>
    <scope>NUCLEOTIDE SEQUENCE</scope>
    <source>
        <strain evidence="1">DOB743</strain>
    </source>
</reference>
<organism evidence="1 2">
    <name type="scientific">Suillus placidus</name>
    <dbReference type="NCBI Taxonomy" id="48579"/>
    <lineage>
        <taxon>Eukaryota</taxon>
        <taxon>Fungi</taxon>
        <taxon>Dikarya</taxon>
        <taxon>Basidiomycota</taxon>
        <taxon>Agaricomycotina</taxon>
        <taxon>Agaricomycetes</taxon>
        <taxon>Agaricomycetidae</taxon>
        <taxon>Boletales</taxon>
        <taxon>Suillineae</taxon>
        <taxon>Suillaceae</taxon>
        <taxon>Suillus</taxon>
    </lineage>
</organism>
<sequence>MKQWGAEIAHLEGLCRFLLPLSYTELQVTAHHGPVIILIASQHLCSAIIVPMLGEPHDVRFPHHSHASGEAQE</sequence>
<evidence type="ECO:0000313" key="2">
    <source>
        <dbReference type="Proteomes" id="UP000714275"/>
    </source>
</evidence>
<dbReference type="EMBL" id="JABBWD010000066">
    <property type="protein sequence ID" value="KAG1770333.1"/>
    <property type="molecule type" value="Genomic_DNA"/>
</dbReference>
<keyword evidence="2" id="KW-1185">Reference proteome</keyword>
<accession>A0A9P6ZL96</accession>
<comment type="caution">
    <text evidence="1">The sequence shown here is derived from an EMBL/GenBank/DDBJ whole genome shotgun (WGS) entry which is preliminary data.</text>
</comment>